<evidence type="ECO:0000256" key="10">
    <source>
        <dbReference type="ARBA" id="ARBA00022753"/>
    </source>
</evidence>
<dbReference type="Pfam" id="PF08718">
    <property type="entry name" value="GLTP"/>
    <property type="match status" value="1"/>
</dbReference>
<comment type="caution">
    <text evidence="22">The sequence shown here is derived from an EMBL/GenBank/DDBJ whole genome shotgun (WGS) entry which is preliminary data.</text>
</comment>
<dbReference type="InterPro" id="IPR014830">
    <property type="entry name" value="Glycolipid_transfer_prot_dom"/>
</dbReference>
<dbReference type="GO" id="GO:0010008">
    <property type="term" value="C:endosome membrane"/>
    <property type="evidence" value="ECO:0007669"/>
    <property type="project" value="UniProtKB-SubCell"/>
</dbReference>
<evidence type="ECO:0000313" key="23">
    <source>
        <dbReference type="Proteomes" id="UP000593565"/>
    </source>
</evidence>
<feature type="compositionally biased region" description="Pro residues" evidence="20">
    <location>
        <begin position="245"/>
        <end position="261"/>
    </location>
</feature>
<dbReference type="Pfam" id="PF00789">
    <property type="entry name" value="UBX"/>
    <property type="match status" value="1"/>
</dbReference>
<dbReference type="Proteomes" id="UP000593565">
    <property type="component" value="Unassembled WGS sequence"/>
</dbReference>
<dbReference type="GO" id="GO:1902387">
    <property type="term" value="F:ceramide 1-phosphate binding"/>
    <property type="evidence" value="ECO:0007669"/>
    <property type="project" value="TreeGrafter"/>
</dbReference>
<keyword evidence="23" id="KW-1185">Reference proteome</keyword>
<evidence type="ECO:0000256" key="15">
    <source>
        <dbReference type="ARBA" id="ARBA00023242"/>
    </source>
</evidence>
<feature type="region of interest" description="Disordered" evidence="20">
    <location>
        <begin position="242"/>
        <end position="277"/>
    </location>
</feature>
<dbReference type="EMBL" id="JAAGNN010000017">
    <property type="protein sequence ID" value="KAF4078564.1"/>
    <property type="molecule type" value="Genomic_DNA"/>
</dbReference>
<evidence type="ECO:0000256" key="11">
    <source>
        <dbReference type="ARBA" id="ARBA00023034"/>
    </source>
</evidence>
<comment type="catalytic activity">
    <reaction evidence="17">
        <text>N-(hexadecanoyl)-sphing-4-enine-1-phosphate(in) = N-(hexadecanoyl)-sphing-4-enine-1-phosphate(out)</text>
        <dbReference type="Rhea" id="RHEA:45680"/>
        <dbReference type="ChEBI" id="CHEBI:72963"/>
    </reaction>
    <physiologicalReaction direction="left-to-right" evidence="17">
        <dbReference type="Rhea" id="RHEA:45681"/>
    </physiologicalReaction>
</comment>
<dbReference type="GO" id="GO:1902388">
    <property type="term" value="F:ceramide 1-phosphate transfer activity"/>
    <property type="evidence" value="ECO:0007669"/>
    <property type="project" value="TreeGrafter"/>
</dbReference>
<name>A0A7J6A6V4_AMEME</name>
<evidence type="ECO:0000259" key="21">
    <source>
        <dbReference type="PROSITE" id="PS50033"/>
    </source>
</evidence>
<evidence type="ECO:0000256" key="16">
    <source>
        <dbReference type="ARBA" id="ARBA00036393"/>
    </source>
</evidence>
<evidence type="ECO:0000256" key="3">
    <source>
        <dbReference type="ARBA" id="ARBA00004481"/>
    </source>
</evidence>
<dbReference type="PROSITE" id="PS50033">
    <property type="entry name" value="UBX"/>
    <property type="match status" value="1"/>
</dbReference>
<feature type="region of interest" description="Disordered" evidence="20">
    <location>
        <begin position="307"/>
        <end position="350"/>
    </location>
</feature>
<dbReference type="InterPro" id="IPR001012">
    <property type="entry name" value="UBX_dom"/>
</dbReference>
<evidence type="ECO:0000256" key="13">
    <source>
        <dbReference type="ARBA" id="ARBA00023121"/>
    </source>
</evidence>
<evidence type="ECO:0000256" key="1">
    <source>
        <dbReference type="ARBA" id="ARBA00004150"/>
    </source>
</evidence>
<keyword evidence="14" id="KW-0472">Membrane</keyword>
<reference evidence="22 23" key="1">
    <citation type="submission" date="2020-02" db="EMBL/GenBank/DDBJ databases">
        <title>A chromosome-scale genome assembly of the black bullhead catfish (Ameiurus melas).</title>
        <authorList>
            <person name="Wen M."/>
            <person name="Zham M."/>
            <person name="Cabau C."/>
            <person name="Klopp C."/>
            <person name="Donnadieu C."/>
            <person name="Roques C."/>
            <person name="Bouchez O."/>
            <person name="Lampietro C."/>
            <person name="Jouanno E."/>
            <person name="Herpin A."/>
            <person name="Louis A."/>
            <person name="Berthelot C."/>
            <person name="Parey E."/>
            <person name="Roest-Crollius H."/>
            <person name="Braasch I."/>
            <person name="Postlethwait J."/>
            <person name="Robinson-Rechavi M."/>
            <person name="Echchiki A."/>
            <person name="Begum T."/>
            <person name="Montfort J."/>
            <person name="Schartl M."/>
            <person name="Bobe J."/>
            <person name="Guiguen Y."/>
        </authorList>
    </citation>
    <scope>NUCLEOTIDE SEQUENCE [LARGE SCALE GENOMIC DNA]</scope>
    <source>
        <strain evidence="22">M_S1</strain>
        <tissue evidence="22">Blood</tissue>
    </source>
</reference>
<keyword evidence="15" id="KW-0539">Nucleus</keyword>
<evidence type="ECO:0000256" key="8">
    <source>
        <dbReference type="ARBA" id="ARBA00022475"/>
    </source>
</evidence>
<evidence type="ECO:0000313" key="22">
    <source>
        <dbReference type="EMBL" id="KAF4078564.1"/>
    </source>
</evidence>
<dbReference type="SUPFAM" id="SSF110004">
    <property type="entry name" value="Glycolipid transfer protein, GLTP"/>
    <property type="match status" value="1"/>
</dbReference>
<evidence type="ECO:0000256" key="5">
    <source>
        <dbReference type="ARBA" id="ARBA00004514"/>
    </source>
</evidence>
<evidence type="ECO:0000256" key="20">
    <source>
        <dbReference type="SAM" id="MobiDB-lite"/>
    </source>
</evidence>
<accession>A0A7J6A6V4</accession>
<dbReference type="Gene3D" id="3.10.20.90">
    <property type="entry name" value="Phosphatidylinositol 3-kinase Catalytic Subunit, Chain A, domain 1"/>
    <property type="match status" value="1"/>
</dbReference>
<evidence type="ECO:0000256" key="7">
    <source>
        <dbReference type="ARBA" id="ARBA00022448"/>
    </source>
</evidence>
<evidence type="ECO:0000256" key="6">
    <source>
        <dbReference type="ARBA" id="ARBA00007148"/>
    </source>
</evidence>
<keyword evidence="10" id="KW-0967">Endosome</keyword>
<dbReference type="GO" id="GO:0005886">
    <property type="term" value="C:plasma membrane"/>
    <property type="evidence" value="ECO:0007669"/>
    <property type="project" value="UniProtKB-SubCell"/>
</dbReference>
<dbReference type="CDD" id="cd17076">
    <property type="entry name" value="UBX_UBXN10"/>
    <property type="match status" value="1"/>
</dbReference>
<evidence type="ECO:0000256" key="12">
    <source>
        <dbReference type="ARBA" id="ARBA00023055"/>
    </source>
</evidence>
<comment type="subcellular location">
    <subcellularLocation>
        <location evidence="2">Cell membrane</location>
        <topology evidence="2">Peripheral membrane protein</topology>
        <orientation evidence="2">Cytoplasmic side</orientation>
    </subcellularLocation>
    <subcellularLocation>
        <location evidence="5">Cytoplasm</location>
        <location evidence="5">Cytosol</location>
    </subcellularLocation>
    <subcellularLocation>
        <location evidence="3">Endosome membrane</location>
        <topology evidence="3">Peripheral membrane protein</topology>
    </subcellularLocation>
    <subcellularLocation>
        <location evidence="1">Golgi apparatus</location>
        <location evidence="1">trans-Golgi network membrane</location>
        <topology evidence="1">Peripheral membrane protein</topology>
    </subcellularLocation>
    <subcellularLocation>
        <location evidence="4">Nucleus outer membrane</location>
        <topology evidence="4">Peripheral membrane protein</topology>
    </subcellularLocation>
</comment>
<dbReference type="GO" id="GO:0005829">
    <property type="term" value="C:cytosol"/>
    <property type="evidence" value="ECO:0007669"/>
    <property type="project" value="UniProtKB-SubCell"/>
</dbReference>
<evidence type="ECO:0000256" key="19">
    <source>
        <dbReference type="ARBA" id="ARBA00042989"/>
    </source>
</evidence>
<dbReference type="PANTHER" id="PTHR10219">
    <property type="entry name" value="GLYCOLIPID TRANSFER PROTEIN-RELATED"/>
    <property type="match status" value="1"/>
</dbReference>
<keyword evidence="12" id="KW-0445">Lipid transport</keyword>
<keyword evidence="11" id="KW-0333">Golgi apparatus</keyword>
<dbReference type="InterPro" id="IPR036497">
    <property type="entry name" value="GLTP_sf"/>
</dbReference>
<keyword evidence="13" id="KW-0446">Lipid-binding</keyword>
<proteinExistence type="inferred from homology"/>
<keyword evidence="8" id="KW-1003">Cell membrane</keyword>
<evidence type="ECO:0000256" key="18">
    <source>
        <dbReference type="ARBA" id="ARBA00039463"/>
    </source>
</evidence>
<dbReference type="SMART" id="SM00166">
    <property type="entry name" value="UBX"/>
    <property type="match status" value="1"/>
</dbReference>
<organism evidence="22 23">
    <name type="scientific">Ameiurus melas</name>
    <name type="common">Black bullhead</name>
    <name type="synonym">Silurus melas</name>
    <dbReference type="NCBI Taxonomy" id="219545"/>
    <lineage>
        <taxon>Eukaryota</taxon>
        <taxon>Metazoa</taxon>
        <taxon>Chordata</taxon>
        <taxon>Craniata</taxon>
        <taxon>Vertebrata</taxon>
        <taxon>Euteleostomi</taxon>
        <taxon>Actinopterygii</taxon>
        <taxon>Neopterygii</taxon>
        <taxon>Teleostei</taxon>
        <taxon>Ostariophysi</taxon>
        <taxon>Siluriformes</taxon>
        <taxon>Ictaluridae</taxon>
        <taxon>Ameiurus</taxon>
    </lineage>
</organism>
<dbReference type="InterPro" id="IPR029071">
    <property type="entry name" value="Ubiquitin-like_domsf"/>
</dbReference>
<comment type="similarity">
    <text evidence="6">Belongs to the GLTP family.</text>
</comment>
<dbReference type="Gene3D" id="1.10.3520.10">
    <property type="entry name" value="Glycolipid transfer protein"/>
    <property type="match status" value="1"/>
</dbReference>
<dbReference type="GO" id="GO:0005794">
    <property type="term" value="C:Golgi apparatus"/>
    <property type="evidence" value="ECO:0007669"/>
    <property type="project" value="UniProtKB-SubCell"/>
</dbReference>
<dbReference type="GO" id="GO:0032691">
    <property type="term" value="P:negative regulation of interleukin-1 beta production"/>
    <property type="evidence" value="ECO:0007669"/>
    <property type="project" value="UniProtKB-ARBA"/>
</dbReference>
<evidence type="ECO:0000256" key="9">
    <source>
        <dbReference type="ARBA" id="ARBA00022490"/>
    </source>
</evidence>
<dbReference type="PANTHER" id="PTHR10219:SF20">
    <property type="entry name" value="CERAMIDE-1-PHOSPHATE TRANSFER PROTEIN"/>
    <property type="match status" value="1"/>
</dbReference>
<dbReference type="SUPFAM" id="SSF54236">
    <property type="entry name" value="Ubiquitin-like"/>
    <property type="match status" value="1"/>
</dbReference>
<feature type="domain" description="UBX" evidence="21">
    <location>
        <begin position="354"/>
        <end position="431"/>
    </location>
</feature>
<evidence type="ECO:0000256" key="4">
    <source>
        <dbReference type="ARBA" id="ARBA00004509"/>
    </source>
</evidence>
<evidence type="ECO:0000256" key="14">
    <source>
        <dbReference type="ARBA" id="ARBA00023136"/>
    </source>
</evidence>
<evidence type="ECO:0000256" key="17">
    <source>
        <dbReference type="ARBA" id="ARBA00036900"/>
    </source>
</evidence>
<feature type="compositionally biased region" description="Basic and acidic residues" evidence="20">
    <location>
        <begin position="307"/>
        <end position="340"/>
    </location>
</feature>
<dbReference type="FunFam" id="1.10.3520.10:FF:000002">
    <property type="entry name" value="Ceramide-1-phosphate transfer protein"/>
    <property type="match status" value="1"/>
</dbReference>
<keyword evidence="7" id="KW-0813">Transport</keyword>
<feature type="compositionally biased region" description="Basic residues" evidence="20">
    <location>
        <begin position="216"/>
        <end position="227"/>
    </location>
</feature>
<dbReference type="GO" id="GO:0005640">
    <property type="term" value="C:nuclear outer membrane"/>
    <property type="evidence" value="ECO:0007669"/>
    <property type="project" value="UniProtKB-SubCell"/>
</dbReference>
<sequence length="437" mass="49133">MADSFSLQNVLDNFKSCLNDHKEVCLKYYISGWRELVSFMNSLGSVFAFISKDAVNKIQILENFLTGENGTHYVTVQSMVKYELDNELVDLTKRGSHPESGCRTLLRLHRALRWLQLFLESLRTSTEDSKTSVMCSDAYNASLAQHHPWLIRKATGMAFCALPGRDTFFEVLNAGSHEEVVTLLGEALPLISEVYQITEDVSPRQNKAEEGNMHVIRPKSAKGRTRPKVTEACTADDELLHENCPFPPYPPSHPPRPPPTPSHRLNSPSPSPRAFFRHSNPSSAVENALDISLLSLNKYKVLPSIEKRSEEASSADMEEKSSRSRLHTRDFFRSDQETERASGGTVRTTSQCQESETEVLLALRTPCGQRLTCQFRPTDTLQDVVATAEDKSGKRYEHVLIETMEFPRRSFSNLNMTLSQCGVVNKSVLCISFKDAP</sequence>
<feature type="region of interest" description="Disordered" evidence="20">
    <location>
        <begin position="205"/>
        <end position="228"/>
    </location>
</feature>
<comment type="catalytic activity">
    <reaction evidence="16">
        <text>N-(9Z-octadecenoyl)-sphing-4-enine-1-phosphate(in) = N-(9Z-octadecenoyl)-sphing-4-enine-1-phosphate(out)</text>
        <dbReference type="Rhea" id="RHEA:45688"/>
        <dbReference type="ChEBI" id="CHEBI:85378"/>
    </reaction>
    <physiologicalReaction direction="left-to-right" evidence="16">
        <dbReference type="Rhea" id="RHEA:45689"/>
    </physiologicalReaction>
</comment>
<keyword evidence="9" id="KW-0963">Cytoplasm</keyword>
<gene>
    <name evidence="22" type="ORF">AMELA_G00200450</name>
</gene>
<evidence type="ECO:0000256" key="2">
    <source>
        <dbReference type="ARBA" id="ARBA00004413"/>
    </source>
</evidence>
<dbReference type="AlphaFoldDB" id="A0A7J6A6V4"/>
<protein>
    <recommendedName>
        <fullName evidence="18">Ceramide-1-phosphate transfer protein</fullName>
    </recommendedName>
    <alternativeName>
        <fullName evidence="19">Glycolipid transfer protein domain-containing protein 1</fullName>
    </alternativeName>
</protein>